<dbReference type="STRING" id="258515.SAMN05192585_10181"/>
<feature type="binding site" evidence="5">
    <location>
        <position position="106"/>
    </location>
    <ligand>
        <name>spermidine</name>
        <dbReference type="ChEBI" id="CHEBI:57834"/>
    </ligand>
</feature>
<evidence type="ECO:0000256" key="5">
    <source>
        <dbReference type="PIRSR" id="PIRSR019574-1"/>
    </source>
</evidence>
<dbReference type="OrthoDB" id="9769319at2"/>
<dbReference type="PANTHER" id="PTHR30222">
    <property type="entry name" value="SPERMIDINE/PUTRESCINE-BINDING PERIPLASMIC PROTEIN"/>
    <property type="match status" value="1"/>
</dbReference>
<protein>
    <submittedName>
        <fullName evidence="8">Spermidine/putrescine transport system substrate-binding protein</fullName>
    </submittedName>
</protein>
<dbReference type="Pfam" id="PF13416">
    <property type="entry name" value="SBP_bac_8"/>
    <property type="match status" value="1"/>
</dbReference>
<evidence type="ECO:0000313" key="9">
    <source>
        <dbReference type="Proteomes" id="UP000199182"/>
    </source>
</evidence>
<feature type="chain" id="PRO_5011489985" evidence="7">
    <location>
        <begin position="24"/>
        <end position="404"/>
    </location>
</feature>
<evidence type="ECO:0000256" key="4">
    <source>
        <dbReference type="ARBA" id="ARBA00022764"/>
    </source>
</evidence>
<dbReference type="InterPro" id="IPR001188">
    <property type="entry name" value="Sperm_putr-bd"/>
</dbReference>
<dbReference type="SUPFAM" id="SSF53850">
    <property type="entry name" value="Periplasmic binding protein-like II"/>
    <property type="match status" value="1"/>
</dbReference>
<dbReference type="PIRSF" id="PIRSF019574">
    <property type="entry name" value="Periplasmic_polyamine_BP"/>
    <property type="match status" value="1"/>
</dbReference>
<keyword evidence="3 7" id="KW-0732">Signal</keyword>
<keyword evidence="4" id="KW-0574">Periplasm</keyword>
<evidence type="ECO:0000256" key="7">
    <source>
        <dbReference type="SAM" id="SignalP"/>
    </source>
</evidence>
<sequence>MKRLLAFAAALLMVSLVCVTPLAAEDKQIGEDAIYDRFQDKDITINVYNWGEYISDGADDSMDVNAEFTKRTGIKVQYSTFASNEELYAKLKSGGSSYDVIIPSDYMVSRMIKEDMLQPLDYNNIPNFSKIMERFKKPSYDPENRYSVPYMWGTVGIIYNTTMVDETVNSWDILWDARYLGQILMFSNSRDAFGISLLRLGYSLNTEDPEQLREACEELKKQKPLVQAYVMDEVFDKMQGGEAALAPYYAGDAITMIKTNPDLAFAVPEEGTNCFGDAMCIPKGAQNKEAAELYINFMCETDVAAANSEYIGYSTPQQEAYDSLDDELKNNPIAYPSEEVLQKTERFVNLSEETNAKIDSMWTEILSTNTSSNRWFIPVLVAAAIIFSIGLNVYRRIKKNRQSI</sequence>
<evidence type="ECO:0000313" key="8">
    <source>
        <dbReference type="EMBL" id="SDM55088.1"/>
    </source>
</evidence>
<evidence type="ECO:0000256" key="1">
    <source>
        <dbReference type="ARBA" id="ARBA00004418"/>
    </source>
</evidence>
<evidence type="ECO:0000256" key="6">
    <source>
        <dbReference type="SAM" id="Phobius"/>
    </source>
</evidence>
<keyword evidence="6" id="KW-1133">Transmembrane helix</keyword>
<dbReference type="CDD" id="cd13590">
    <property type="entry name" value="PBP2_PotD_PotF_like"/>
    <property type="match status" value="1"/>
</dbReference>
<keyword evidence="9" id="KW-1185">Reference proteome</keyword>
<evidence type="ECO:0000256" key="2">
    <source>
        <dbReference type="ARBA" id="ARBA00022448"/>
    </source>
</evidence>
<name>A0A1G9U5C9_9FIRM</name>
<proteinExistence type="predicted"/>
<keyword evidence="6" id="KW-0812">Transmembrane</keyword>
<dbReference type="InterPro" id="IPR006059">
    <property type="entry name" value="SBP"/>
</dbReference>
<dbReference type="Gene3D" id="3.40.190.10">
    <property type="entry name" value="Periplasmic binding protein-like II"/>
    <property type="match status" value="2"/>
</dbReference>
<gene>
    <name evidence="8" type="ORF">SAMN05192585_10181</name>
</gene>
<dbReference type="AlphaFoldDB" id="A0A1G9U5C9"/>
<dbReference type="PRINTS" id="PR00909">
    <property type="entry name" value="SPERMDNBNDNG"/>
</dbReference>
<dbReference type="EMBL" id="FNID01000001">
    <property type="protein sequence ID" value="SDM55088.1"/>
    <property type="molecule type" value="Genomic_DNA"/>
</dbReference>
<reference evidence="8 9" key="1">
    <citation type="submission" date="2016-10" db="EMBL/GenBank/DDBJ databases">
        <authorList>
            <person name="de Groot N.N."/>
        </authorList>
    </citation>
    <scope>NUCLEOTIDE SEQUENCE [LARGE SCALE GENOMIC DNA]</scope>
    <source>
        <strain evidence="8 9">CGMCC 1.5012</strain>
    </source>
</reference>
<keyword evidence="6" id="KW-0472">Membrane</keyword>
<dbReference type="GO" id="GO:0019808">
    <property type="term" value="F:polyamine binding"/>
    <property type="evidence" value="ECO:0007669"/>
    <property type="project" value="InterPro"/>
</dbReference>
<evidence type="ECO:0000256" key="3">
    <source>
        <dbReference type="ARBA" id="ARBA00022729"/>
    </source>
</evidence>
<feature type="transmembrane region" description="Helical" evidence="6">
    <location>
        <begin position="375"/>
        <end position="394"/>
    </location>
</feature>
<feature type="signal peptide" evidence="7">
    <location>
        <begin position="1"/>
        <end position="23"/>
    </location>
</feature>
<dbReference type="GO" id="GO:0042597">
    <property type="term" value="C:periplasmic space"/>
    <property type="evidence" value="ECO:0007669"/>
    <property type="project" value="UniProtKB-SubCell"/>
</dbReference>
<feature type="binding site" evidence="5">
    <location>
        <position position="52"/>
    </location>
    <ligand>
        <name>spermidine</name>
        <dbReference type="ChEBI" id="CHEBI:57834"/>
    </ligand>
</feature>
<keyword evidence="2" id="KW-0813">Transport</keyword>
<dbReference type="PANTHER" id="PTHR30222:SF17">
    <property type="entry name" value="SPERMIDINE_PUTRESCINE-BINDING PERIPLASMIC PROTEIN"/>
    <property type="match status" value="1"/>
</dbReference>
<accession>A0A1G9U5C9</accession>
<organism evidence="8 9">
    <name type="scientific">Acetanaerobacterium elongatum</name>
    <dbReference type="NCBI Taxonomy" id="258515"/>
    <lineage>
        <taxon>Bacteria</taxon>
        <taxon>Bacillati</taxon>
        <taxon>Bacillota</taxon>
        <taxon>Clostridia</taxon>
        <taxon>Eubacteriales</taxon>
        <taxon>Oscillospiraceae</taxon>
        <taxon>Acetanaerobacterium</taxon>
    </lineage>
</organism>
<dbReference type="GO" id="GO:0015846">
    <property type="term" value="P:polyamine transport"/>
    <property type="evidence" value="ECO:0007669"/>
    <property type="project" value="InterPro"/>
</dbReference>
<dbReference type="Proteomes" id="UP000199182">
    <property type="component" value="Unassembled WGS sequence"/>
</dbReference>
<dbReference type="RefSeq" id="WP_092637359.1">
    <property type="nucleotide sequence ID" value="NZ_FNID01000001.1"/>
</dbReference>
<comment type="subcellular location">
    <subcellularLocation>
        <location evidence="1">Periplasm</location>
    </subcellularLocation>
</comment>